<dbReference type="InterPro" id="IPR013154">
    <property type="entry name" value="ADH-like_N"/>
</dbReference>
<evidence type="ECO:0000313" key="8">
    <source>
        <dbReference type="Proteomes" id="UP001500102"/>
    </source>
</evidence>
<evidence type="ECO:0000256" key="1">
    <source>
        <dbReference type="ARBA" id="ARBA00001947"/>
    </source>
</evidence>
<feature type="domain" description="Enoyl reductase (ER)" evidence="6">
    <location>
        <begin position="7"/>
        <end position="344"/>
    </location>
</feature>
<dbReference type="SUPFAM" id="SSF51735">
    <property type="entry name" value="NAD(P)-binding Rossmann-fold domains"/>
    <property type="match status" value="1"/>
</dbReference>
<dbReference type="PANTHER" id="PTHR43401">
    <property type="entry name" value="L-THREONINE 3-DEHYDROGENASE"/>
    <property type="match status" value="1"/>
</dbReference>
<protein>
    <submittedName>
        <fullName evidence="7">Zinc-dependent dehydrogenase</fullName>
    </submittedName>
</protein>
<evidence type="ECO:0000256" key="2">
    <source>
        <dbReference type="ARBA" id="ARBA00022723"/>
    </source>
</evidence>
<dbReference type="Gene3D" id="3.90.180.10">
    <property type="entry name" value="Medium-chain alcohol dehydrogenases, catalytic domain"/>
    <property type="match status" value="1"/>
</dbReference>
<comment type="similarity">
    <text evidence="5">Belongs to the zinc-containing alcohol dehydrogenase family.</text>
</comment>
<name>A0ABN2ZC83_9MICC</name>
<evidence type="ECO:0000313" key="7">
    <source>
        <dbReference type="EMBL" id="GAA2140006.1"/>
    </source>
</evidence>
<evidence type="ECO:0000256" key="4">
    <source>
        <dbReference type="ARBA" id="ARBA00023002"/>
    </source>
</evidence>
<dbReference type="CDD" id="cd08235">
    <property type="entry name" value="iditol_2_DH_like"/>
    <property type="match status" value="1"/>
</dbReference>
<proteinExistence type="inferred from homology"/>
<dbReference type="SUPFAM" id="SSF50129">
    <property type="entry name" value="GroES-like"/>
    <property type="match status" value="1"/>
</dbReference>
<gene>
    <name evidence="7" type="ORF">GCM10009825_27410</name>
</gene>
<dbReference type="Proteomes" id="UP001500102">
    <property type="component" value="Unassembled WGS sequence"/>
</dbReference>
<dbReference type="RefSeq" id="WP_344366810.1">
    <property type="nucleotide sequence ID" value="NZ_BAAAQB010000037.1"/>
</dbReference>
<keyword evidence="8" id="KW-1185">Reference proteome</keyword>
<comment type="caution">
    <text evidence="7">The sequence shown here is derived from an EMBL/GenBank/DDBJ whole genome shotgun (WGS) entry which is preliminary data.</text>
</comment>
<dbReference type="InterPro" id="IPR013149">
    <property type="entry name" value="ADH-like_C"/>
</dbReference>
<evidence type="ECO:0000259" key="6">
    <source>
        <dbReference type="SMART" id="SM00829"/>
    </source>
</evidence>
<dbReference type="InterPro" id="IPR020843">
    <property type="entry name" value="ER"/>
</dbReference>
<dbReference type="EMBL" id="BAAAQB010000037">
    <property type="protein sequence ID" value="GAA2140006.1"/>
    <property type="molecule type" value="Genomic_DNA"/>
</dbReference>
<dbReference type="InterPro" id="IPR011032">
    <property type="entry name" value="GroES-like_sf"/>
</dbReference>
<keyword evidence="4" id="KW-0560">Oxidoreductase</keyword>
<reference evidence="7 8" key="1">
    <citation type="journal article" date="2019" name="Int. J. Syst. Evol. Microbiol.">
        <title>The Global Catalogue of Microorganisms (GCM) 10K type strain sequencing project: providing services to taxonomists for standard genome sequencing and annotation.</title>
        <authorList>
            <consortium name="The Broad Institute Genomics Platform"/>
            <consortium name="The Broad Institute Genome Sequencing Center for Infectious Disease"/>
            <person name="Wu L."/>
            <person name="Ma J."/>
        </authorList>
    </citation>
    <scope>NUCLEOTIDE SEQUENCE [LARGE SCALE GENOMIC DNA]</scope>
    <source>
        <strain evidence="7 8">JCM 15921</strain>
    </source>
</reference>
<dbReference type="Gene3D" id="3.40.50.720">
    <property type="entry name" value="NAD(P)-binding Rossmann-like Domain"/>
    <property type="match status" value="1"/>
</dbReference>
<accession>A0ABN2ZC83</accession>
<dbReference type="InterPro" id="IPR002328">
    <property type="entry name" value="ADH_Zn_CS"/>
</dbReference>
<evidence type="ECO:0000256" key="5">
    <source>
        <dbReference type="RuleBase" id="RU361277"/>
    </source>
</evidence>
<dbReference type="InterPro" id="IPR050129">
    <property type="entry name" value="Zn_alcohol_dh"/>
</dbReference>
<dbReference type="SMART" id="SM00829">
    <property type="entry name" value="PKS_ER"/>
    <property type="match status" value="1"/>
</dbReference>
<dbReference type="Pfam" id="PF00107">
    <property type="entry name" value="ADH_zinc_N"/>
    <property type="match status" value="1"/>
</dbReference>
<sequence length="349" mass="36635">MKAARLHSPGKITVDEIPTPIAGVSDIVIKVQAASICGTDRRIAANGHFKLQDGTPRVLGHEFAGEITEAGSEVVGYAVGDRVSVTPNVGCGRCANCLVGLNNMCPSYEAFGITMDGGFQEYVRIPGFAINRGNVFHLPGSVTYAEAALVEPLSCCYNAVSKLGVGPSTTVLIMGAGPIGACHVMLSKLYGAGKIIVSNNRQPRLDFAASVGADVLVNLTERDLATVVDEETGGRGIDVALTCVSKPEVQAQAVQLLATHGRVNFFAGLGKAQTVPLDTNRVHYQGLTLTGTTGSSNSDYAESLRLVGERRLDLSPLVSQTFTLDDIEKAMAYAGSGQGMKAMILFESN</sequence>
<organism evidence="7 8">
    <name type="scientific">Arthrobacter humicola</name>
    <dbReference type="NCBI Taxonomy" id="409291"/>
    <lineage>
        <taxon>Bacteria</taxon>
        <taxon>Bacillati</taxon>
        <taxon>Actinomycetota</taxon>
        <taxon>Actinomycetes</taxon>
        <taxon>Micrococcales</taxon>
        <taxon>Micrococcaceae</taxon>
        <taxon>Arthrobacter</taxon>
    </lineage>
</organism>
<dbReference type="Pfam" id="PF08240">
    <property type="entry name" value="ADH_N"/>
    <property type="match status" value="1"/>
</dbReference>
<keyword evidence="2 5" id="KW-0479">Metal-binding</keyword>
<dbReference type="InterPro" id="IPR036291">
    <property type="entry name" value="NAD(P)-bd_dom_sf"/>
</dbReference>
<evidence type="ECO:0000256" key="3">
    <source>
        <dbReference type="ARBA" id="ARBA00022833"/>
    </source>
</evidence>
<keyword evidence="3 5" id="KW-0862">Zinc</keyword>
<comment type="cofactor">
    <cofactor evidence="1 5">
        <name>Zn(2+)</name>
        <dbReference type="ChEBI" id="CHEBI:29105"/>
    </cofactor>
</comment>
<dbReference type="PANTHER" id="PTHR43401:SF2">
    <property type="entry name" value="L-THREONINE 3-DEHYDROGENASE"/>
    <property type="match status" value="1"/>
</dbReference>
<dbReference type="PROSITE" id="PS00059">
    <property type="entry name" value="ADH_ZINC"/>
    <property type="match status" value="1"/>
</dbReference>